<dbReference type="Gene3D" id="2.130.10.10">
    <property type="entry name" value="YVTN repeat-like/Quinoprotein amine dehydrogenase"/>
    <property type="match status" value="1"/>
</dbReference>
<keyword evidence="3" id="KW-0732">Signal</keyword>
<dbReference type="Proteomes" id="UP000315724">
    <property type="component" value="Chromosome"/>
</dbReference>
<evidence type="ECO:0000313" key="4">
    <source>
        <dbReference type="EMBL" id="QDT34879.1"/>
    </source>
</evidence>
<comment type="similarity">
    <text evidence="1">Belongs to the cycloisomerase 2 family.</text>
</comment>
<keyword evidence="2" id="KW-0119">Carbohydrate metabolism</keyword>
<name>A0A517QTB6_9PLAN</name>
<gene>
    <name evidence="4" type="primary">pgl_4</name>
    <name evidence="4" type="ORF">Mal48_41520</name>
</gene>
<dbReference type="GO" id="GO:0006006">
    <property type="term" value="P:glucose metabolic process"/>
    <property type="evidence" value="ECO:0007669"/>
    <property type="project" value="UniProtKB-KW"/>
</dbReference>
<keyword evidence="2" id="KW-0313">Glucose metabolism</keyword>
<dbReference type="PANTHER" id="PTHR30344">
    <property type="entry name" value="6-PHOSPHOGLUCONOLACTONASE-RELATED"/>
    <property type="match status" value="1"/>
</dbReference>
<dbReference type="InterPro" id="IPR015943">
    <property type="entry name" value="WD40/YVTN_repeat-like_dom_sf"/>
</dbReference>
<dbReference type="SUPFAM" id="SSF51004">
    <property type="entry name" value="C-terminal (heme d1) domain of cytochrome cd1-nitrite reductase"/>
    <property type="match status" value="1"/>
</dbReference>
<dbReference type="InterPro" id="IPR011048">
    <property type="entry name" value="Haem_d1_sf"/>
</dbReference>
<dbReference type="EC" id="3.1.1.31" evidence="4"/>
<protein>
    <submittedName>
        <fullName evidence="4">6-phosphogluconolactonase</fullName>
        <ecNumber evidence="4">3.1.1.31</ecNumber>
    </submittedName>
</protein>
<accession>A0A517QTB6</accession>
<dbReference type="FunFam" id="2.130.10.10:FF:000306">
    <property type="entry name" value="3-carboxymuconate cyclase"/>
    <property type="match status" value="1"/>
</dbReference>
<dbReference type="InterPro" id="IPR050282">
    <property type="entry name" value="Cycloisomerase_2"/>
</dbReference>
<dbReference type="PANTHER" id="PTHR30344:SF1">
    <property type="entry name" value="6-PHOSPHOGLUCONOLACTONASE"/>
    <property type="match status" value="1"/>
</dbReference>
<reference evidence="4 5" key="1">
    <citation type="submission" date="2019-02" db="EMBL/GenBank/DDBJ databases">
        <title>Deep-cultivation of Planctomycetes and their phenomic and genomic characterization uncovers novel biology.</title>
        <authorList>
            <person name="Wiegand S."/>
            <person name="Jogler M."/>
            <person name="Boedeker C."/>
            <person name="Pinto D."/>
            <person name="Vollmers J."/>
            <person name="Rivas-Marin E."/>
            <person name="Kohn T."/>
            <person name="Peeters S.H."/>
            <person name="Heuer A."/>
            <person name="Rast P."/>
            <person name="Oberbeckmann S."/>
            <person name="Bunk B."/>
            <person name="Jeske O."/>
            <person name="Meyerdierks A."/>
            <person name="Storesund J.E."/>
            <person name="Kallscheuer N."/>
            <person name="Luecker S."/>
            <person name="Lage O.M."/>
            <person name="Pohl T."/>
            <person name="Merkel B.J."/>
            <person name="Hornburger P."/>
            <person name="Mueller R.-W."/>
            <person name="Bruemmer F."/>
            <person name="Labrenz M."/>
            <person name="Spormann A.M."/>
            <person name="Op den Camp H."/>
            <person name="Overmann J."/>
            <person name="Amann R."/>
            <person name="Jetten M.S.M."/>
            <person name="Mascher T."/>
            <person name="Medema M.H."/>
            <person name="Devos D.P."/>
            <person name="Kaster A.-K."/>
            <person name="Ovreas L."/>
            <person name="Rohde M."/>
            <person name="Galperin M.Y."/>
            <person name="Jogler C."/>
        </authorList>
    </citation>
    <scope>NUCLEOTIDE SEQUENCE [LARGE SCALE GENOMIC DNA]</scope>
    <source>
        <strain evidence="4 5">Mal48</strain>
    </source>
</reference>
<evidence type="ECO:0000256" key="2">
    <source>
        <dbReference type="ARBA" id="ARBA00022526"/>
    </source>
</evidence>
<evidence type="ECO:0000313" key="5">
    <source>
        <dbReference type="Proteomes" id="UP000315724"/>
    </source>
</evidence>
<dbReference type="GO" id="GO:0005829">
    <property type="term" value="C:cytosol"/>
    <property type="evidence" value="ECO:0007669"/>
    <property type="project" value="TreeGrafter"/>
</dbReference>
<feature type="chain" id="PRO_5021930660" evidence="3">
    <location>
        <begin position="26"/>
        <end position="391"/>
    </location>
</feature>
<dbReference type="RefSeq" id="WP_145203535.1">
    <property type="nucleotide sequence ID" value="NZ_CP036267.1"/>
</dbReference>
<evidence type="ECO:0000256" key="1">
    <source>
        <dbReference type="ARBA" id="ARBA00005564"/>
    </source>
</evidence>
<dbReference type="Pfam" id="PF10282">
    <property type="entry name" value="Lactonase"/>
    <property type="match status" value="1"/>
</dbReference>
<organism evidence="4 5">
    <name type="scientific">Thalassoglobus polymorphus</name>
    <dbReference type="NCBI Taxonomy" id="2527994"/>
    <lineage>
        <taxon>Bacteria</taxon>
        <taxon>Pseudomonadati</taxon>
        <taxon>Planctomycetota</taxon>
        <taxon>Planctomycetia</taxon>
        <taxon>Planctomycetales</taxon>
        <taxon>Planctomycetaceae</taxon>
        <taxon>Thalassoglobus</taxon>
    </lineage>
</organism>
<feature type="signal peptide" evidence="3">
    <location>
        <begin position="1"/>
        <end position="25"/>
    </location>
</feature>
<dbReference type="KEGG" id="tpol:Mal48_41520"/>
<keyword evidence="5" id="KW-1185">Reference proteome</keyword>
<dbReference type="GO" id="GO:0017057">
    <property type="term" value="F:6-phosphogluconolactonase activity"/>
    <property type="evidence" value="ECO:0007669"/>
    <property type="project" value="UniProtKB-EC"/>
</dbReference>
<evidence type="ECO:0000256" key="3">
    <source>
        <dbReference type="SAM" id="SignalP"/>
    </source>
</evidence>
<dbReference type="OrthoDB" id="9790815at2"/>
<dbReference type="AlphaFoldDB" id="A0A517QTB6"/>
<dbReference type="EMBL" id="CP036267">
    <property type="protein sequence ID" value="QDT34879.1"/>
    <property type="molecule type" value="Genomic_DNA"/>
</dbReference>
<dbReference type="InterPro" id="IPR019405">
    <property type="entry name" value="Lactonase_7-beta_prop"/>
</dbReference>
<proteinExistence type="inferred from homology"/>
<keyword evidence="4" id="KW-0378">Hydrolase</keyword>
<sequence length="391" mass="41206" precursor="true">MKRTLIMTVLLVCLQAVFTMNEGFAQKESIDAVRVYVGTYTRKESKGIYTFTLNPKTGETSEPELAAELVNPSFVAISPSGKFLYAVNEVSDFAGPGQGAAGGVTGFQLDAQSGKLTKINSQSSGGPGACHLTVDQTGKCVLVANYGGGSVASLPVNTDGSLKPAASLMQHIGSSINKRRQKGPHAHSVNVDAANKFAVVADLGLDQLLVYKLNAEDGTLTPNDPAFTKSIPGGGPRHLSFHPNGKHAFANNEMLLSVTAYNYDANKGVLTPIETYSTVPEGTGVEGNSTAETLVHPSGKFLYVSNRGPNSIAMFRIRKDGTLKPLGYAPTNGEIPRGFGIDPTGNFLLAANQNSDTVVVFRIDQKTGKLSATGTVLNISTPVNVRMLAID</sequence>